<evidence type="ECO:0000313" key="14">
    <source>
        <dbReference type="WormBase" id="SRAE_2000525500"/>
    </source>
</evidence>
<organism evidence="11">
    <name type="scientific">Strongyloides ratti</name>
    <name type="common">Parasitic roundworm</name>
    <dbReference type="NCBI Taxonomy" id="34506"/>
    <lineage>
        <taxon>Eukaryota</taxon>
        <taxon>Metazoa</taxon>
        <taxon>Ecdysozoa</taxon>
        <taxon>Nematoda</taxon>
        <taxon>Chromadorea</taxon>
        <taxon>Rhabditida</taxon>
        <taxon>Tylenchina</taxon>
        <taxon>Panagrolaimomorpha</taxon>
        <taxon>Strongyloidoidea</taxon>
        <taxon>Strongyloididae</taxon>
        <taxon>Strongyloides</taxon>
    </lineage>
</organism>
<comment type="cofactor">
    <cofactor evidence="8 9">
        <name>Zn(2+)</name>
        <dbReference type="ChEBI" id="CHEBI:29105"/>
    </cofactor>
    <text evidence="8 9">Binds 1 zinc ion per subunit.</text>
</comment>
<dbReference type="Proteomes" id="UP000035682">
    <property type="component" value="Unplaced"/>
</dbReference>
<dbReference type="SMART" id="SM00235">
    <property type="entry name" value="ZnMc"/>
    <property type="match status" value="1"/>
</dbReference>
<keyword evidence="2 8" id="KW-0645">Protease</keyword>
<evidence type="ECO:0000313" key="13">
    <source>
        <dbReference type="WBParaSite" id="SRAE_2000525500.1"/>
    </source>
</evidence>
<dbReference type="SUPFAM" id="SSF55486">
    <property type="entry name" value="Metalloproteases ('zincins'), catalytic domain"/>
    <property type="match status" value="1"/>
</dbReference>
<evidence type="ECO:0000256" key="1">
    <source>
        <dbReference type="ARBA" id="ARBA00022536"/>
    </source>
</evidence>
<evidence type="ECO:0000256" key="8">
    <source>
        <dbReference type="PROSITE-ProRule" id="PRU01211"/>
    </source>
</evidence>
<gene>
    <name evidence="11 13 14" type="ORF">SRAE_2000525500</name>
</gene>
<dbReference type="InterPro" id="IPR001506">
    <property type="entry name" value="Peptidase_M12A"/>
</dbReference>
<evidence type="ECO:0000256" key="7">
    <source>
        <dbReference type="ARBA" id="ARBA00023157"/>
    </source>
</evidence>
<dbReference type="EMBL" id="LN609529">
    <property type="protein sequence ID" value="CEF70630.2"/>
    <property type="molecule type" value="Genomic_DNA"/>
</dbReference>
<dbReference type="InterPro" id="IPR024079">
    <property type="entry name" value="MetalloPept_cat_dom_sf"/>
</dbReference>
<dbReference type="InterPro" id="IPR035914">
    <property type="entry name" value="Sperma_CUB_dom_sf"/>
</dbReference>
<name>A0A090LLE2_STRRB</name>
<dbReference type="CTD" id="36383008"/>
<dbReference type="WBParaSite" id="SRAE_2000525500.1">
    <property type="protein sequence ID" value="SRAE_2000525500.1"/>
    <property type="gene ID" value="WBGene00265515"/>
</dbReference>
<evidence type="ECO:0000313" key="12">
    <source>
        <dbReference type="Proteomes" id="UP000035682"/>
    </source>
</evidence>
<comment type="caution">
    <text evidence="8">Lacks conserved residue(s) required for the propagation of feature annotation.</text>
</comment>
<dbReference type="InterPro" id="IPR000742">
    <property type="entry name" value="EGF"/>
</dbReference>
<accession>A0A090LLE2</accession>
<dbReference type="PROSITE" id="PS51864">
    <property type="entry name" value="ASTACIN"/>
    <property type="match status" value="1"/>
</dbReference>
<feature type="domain" description="Peptidase M12A" evidence="10">
    <location>
        <begin position="54"/>
        <end position="249"/>
    </location>
</feature>
<feature type="signal peptide" evidence="9">
    <location>
        <begin position="1"/>
        <end position="16"/>
    </location>
</feature>
<dbReference type="GeneID" id="36383008"/>
<dbReference type="PANTHER" id="PTHR10127:SF780">
    <property type="entry name" value="METALLOENDOPEPTIDASE"/>
    <property type="match status" value="1"/>
</dbReference>
<dbReference type="GO" id="GO:0008270">
    <property type="term" value="F:zinc ion binding"/>
    <property type="evidence" value="ECO:0007669"/>
    <property type="project" value="UniProtKB-UniRule"/>
</dbReference>
<evidence type="ECO:0000256" key="4">
    <source>
        <dbReference type="ARBA" id="ARBA00022801"/>
    </source>
</evidence>
<dbReference type="OrthoDB" id="291007at2759"/>
<reference evidence="13" key="2">
    <citation type="submission" date="2020-12" db="UniProtKB">
        <authorList>
            <consortium name="WormBaseParasite"/>
        </authorList>
    </citation>
    <scope>IDENTIFICATION</scope>
</reference>
<dbReference type="PROSITE" id="PS00022">
    <property type="entry name" value="EGF_1"/>
    <property type="match status" value="1"/>
</dbReference>
<dbReference type="PRINTS" id="PR00480">
    <property type="entry name" value="ASTACIN"/>
</dbReference>
<keyword evidence="7 8" id="KW-1015">Disulfide bond</keyword>
<keyword evidence="4 8" id="KW-0378">Hydrolase</keyword>
<keyword evidence="6 8" id="KW-0482">Metalloprotease</keyword>
<dbReference type="EC" id="3.4.24.-" evidence="9"/>
<dbReference type="GO" id="GO:0006508">
    <property type="term" value="P:proteolysis"/>
    <property type="evidence" value="ECO:0007669"/>
    <property type="project" value="UniProtKB-KW"/>
</dbReference>
<evidence type="ECO:0000256" key="2">
    <source>
        <dbReference type="ARBA" id="ARBA00022670"/>
    </source>
</evidence>
<dbReference type="Pfam" id="PF01400">
    <property type="entry name" value="Astacin"/>
    <property type="match status" value="1"/>
</dbReference>
<dbReference type="RefSeq" id="XP_024509826.1">
    <property type="nucleotide sequence ID" value="XM_024644247.1"/>
</dbReference>
<proteinExistence type="predicted"/>
<keyword evidence="1" id="KW-0245">EGF-like domain</keyword>
<dbReference type="AlphaFoldDB" id="A0A090LLE2"/>
<keyword evidence="12" id="KW-1185">Reference proteome</keyword>
<dbReference type="PROSITE" id="PS01186">
    <property type="entry name" value="EGF_2"/>
    <property type="match status" value="1"/>
</dbReference>
<sequence>MIYVFFFIILLNNYFTIEENMTKKNFKRSVDQINNFVLNFPELTDSKINNRKKRKIITTKNTKWPLLIYIYHDMSIRTVTIQKLVKLIEQETCIKFRIEKSSRFYSPGIFFKYTGKCSSAIGNIQKEAWQKIEIGPRCNNFEGILHETLHALGLYHEQCRFDRDFFVKIYTKNMLLFETASCKKHTAYEAFHYHLSYDYGSIMHSAVNAYAIGNLKTIIPTDPLYETTMGQTQKLSFIDIKALNLHYCTHTNCPFKRNCYNYGYQDPHNCHLCKCIDGFIGSQCEQLKMRQVRCSKTLIFPDRKPRLFFLNGRKTCVIHFVVNKTSRIRFDIIKVYMHPNTYPTCQYENTIEVKYWMDKSVTGARFCRQTENKIILSHNNHIIFHYRSSYTTNYAHIYYNEVL</sequence>
<dbReference type="SUPFAM" id="SSF49854">
    <property type="entry name" value="Spermadhesin, CUB domain"/>
    <property type="match status" value="1"/>
</dbReference>
<feature type="chain" id="PRO_5015017720" description="Metalloendopeptidase" evidence="9">
    <location>
        <begin position="17"/>
        <end position="403"/>
    </location>
</feature>
<feature type="binding site" evidence="8">
    <location>
        <position position="146"/>
    </location>
    <ligand>
        <name>Zn(2+)</name>
        <dbReference type="ChEBI" id="CHEBI:29105"/>
        <note>catalytic</note>
    </ligand>
</feature>
<dbReference type="WormBase" id="SRAE_2000525500">
    <property type="protein sequence ID" value="SRP06680"/>
    <property type="gene ID" value="WBGene00265515"/>
</dbReference>
<dbReference type="PANTHER" id="PTHR10127">
    <property type="entry name" value="DISCOIDIN, CUB, EGF, LAMININ , AND ZINC METALLOPROTEASE DOMAIN CONTAINING"/>
    <property type="match status" value="1"/>
</dbReference>
<keyword evidence="5 8" id="KW-0862">Zinc</keyword>
<evidence type="ECO:0000256" key="6">
    <source>
        <dbReference type="ARBA" id="ARBA00023049"/>
    </source>
</evidence>
<evidence type="ECO:0000313" key="11">
    <source>
        <dbReference type="EMBL" id="CEF70630.2"/>
    </source>
</evidence>
<protein>
    <recommendedName>
        <fullName evidence="9">Metalloendopeptidase</fullName>
        <ecNumber evidence="9">3.4.24.-</ecNumber>
    </recommendedName>
</protein>
<keyword evidence="9" id="KW-0732">Signal</keyword>
<feature type="disulfide bond" evidence="8">
    <location>
        <begin position="93"/>
        <end position="248"/>
    </location>
</feature>
<evidence type="ECO:0000256" key="3">
    <source>
        <dbReference type="ARBA" id="ARBA00022723"/>
    </source>
</evidence>
<dbReference type="GO" id="GO:0004222">
    <property type="term" value="F:metalloendopeptidase activity"/>
    <property type="evidence" value="ECO:0007669"/>
    <property type="project" value="UniProtKB-UniRule"/>
</dbReference>
<keyword evidence="3 8" id="KW-0479">Metal-binding</keyword>
<evidence type="ECO:0000256" key="5">
    <source>
        <dbReference type="ARBA" id="ARBA00022833"/>
    </source>
</evidence>
<dbReference type="InterPro" id="IPR006026">
    <property type="entry name" value="Peptidase_Metallo"/>
</dbReference>
<feature type="active site" evidence="8">
    <location>
        <position position="147"/>
    </location>
</feature>
<dbReference type="Gene3D" id="3.40.390.10">
    <property type="entry name" value="Collagenase (Catalytic Domain)"/>
    <property type="match status" value="1"/>
</dbReference>
<evidence type="ECO:0000256" key="9">
    <source>
        <dbReference type="RuleBase" id="RU361183"/>
    </source>
</evidence>
<evidence type="ECO:0000259" key="10">
    <source>
        <dbReference type="PROSITE" id="PS51864"/>
    </source>
</evidence>
<reference evidence="11 12" key="1">
    <citation type="submission" date="2014-09" db="EMBL/GenBank/DDBJ databases">
        <authorList>
            <person name="Martin A.A."/>
        </authorList>
    </citation>
    <scope>NUCLEOTIDE SEQUENCE</scope>
    <source>
        <strain evidence="12">ED321</strain>
        <strain evidence="11">ED321 Heterogonic</strain>
    </source>
</reference>
<feature type="binding site" evidence="8">
    <location>
        <position position="156"/>
    </location>
    <ligand>
        <name>Zn(2+)</name>
        <dbReference type="ChEBI" id="CHEBI:29105"/>
        <note>catalytic</note>
    </ligand>
</feature>
<feature type="binding site" evidence="8">
    <location>
        <position position="150"/>
    </location>
    <ligand>
        <name>Zn(2+)</name>
        <dbReference type="ChEBI" id="CHEBI:29105"/>
        <note>catalytic</note>
    </ligand>
</feature>